<gene>
    <name evidence="4" type="ORF">A7K91_07230</name>
</gene>
<keyword evidence="2" id="KW-0472">Membrane</keyword>
<dbReference type="AlphaFoldDB" id="A0A1A5YMM5"/>
<feature type="compositionally biased region" description="Polar residues" evidence="1">
    <location>
        <begin position="261"/>
        <end position="271"/>
    </location>
</feature>
<dbReference type="Gene3D" id="2.40.128.690">
    <property type="entry name" value="YycH protein, domain 3-like"/>
    <property type="match status" value="1"/>
</dbReference>
<dbReference type="GO" id="GO:0016020">
    <property type="term" value="C:membrane"/>
    <property type="evidence" value="ECO:0007669"/>
    <property type="project" value="InterPro"/>
</dbReference>
<organism evidence="4 5">
    <name type="scientific">Paenibacillus oryzae</name>
    <dbReference type="NCBI Taxonomy" id="1844972"/>
    <lineage>
        <taxon>Bacteria</taxon>
        <taxon>Bacillati</taxon>
        <taxon>Bacillota</taxon>
        <taxon>Bacilli</taxon>
        <taxon>Bacillales</taxon>
        <taxon>Paenibacillaceae</taxon>
        <taxon>Paenibacillus</taxon>
    </lineage>
</organism>
<feature type="compositionally biased region" description="Acidic residues" evidence="1">
    <location>
        <begin position="240"/>
        <end position="251"/>
    </location>
</feature>
<evidence type="ECO:0000256" key="1">
    <source>
        <dbReference type="SAM" id="MobiDB-lite"/>
    </source>
</evidence>
<feature type="region of interest" description="Disordered" evidence="1">
    <location>
        <begin position="240"/>
        <end position="271"/>
    </location>
</feature>
<dbReference type="InterPro" id="IPR018604">
    <property type="entry name" value="YycI-like"/>
</dbReference>
<dbReference type="RefSeq" id="WP_068681517.1">
    <property type="nucleotide sequence ID" value="NZ_LYPA01000045.1"/>
</dbReference>
<evidence type="ECO:0000313" key="5">
    <source>
        <dbReference type="Proteomes" id="UP000092024"/>
    </source>
</evidence>
<keyword evidence="5" id="KW-1185">Reference proteome</keyword>
<name>A0A1A5YMM5_9BACL</name>
<sequence>MDWGRAKSVMIISFLLLNILLGYQLWLDVREQLDANIKFAELPQDKLLLMQQKRISLTANLPLDTPKLGDLTYLLHTSRPEHGEGEPLPLKTPVDSALNFSKSELNKRLSGQIPEIDQYAYDLHSSRDGVFVLNRMVEGRPMFNIKLELFISNLKITGFLQDQVELVGIGEPRQVLPAAKVVASLIETYLEEGSVITDIQLGYHGQIFDSEKQVSAPTWRVTLEDGKVYFIHAISGEVATDDAGDEDGDDELASHAPSDKQLASNAASDKR</sequence>
<dbReference type="STRING" id="1844972.A7K91_07230"/>
<dbReference type="EMBL" id="LYPA01000045">
    <property type="protein sequence ID" value="OBR66640.1"/>
    <property type="molecule type" value="Genomic_DNA"/>
</dbReference>
<comment type="caution">
    <text evidence="4">The sequence shown here is derived from an EMBL/GenBank/DDBJ whole genome shotgun (WGS) entry which is preliminary data.</text>
</comment>
<evidence type="ECO:0000256" key="2">
    <source>
        <dbReference type="SAM" id="Phobius"/>
    </source>
</evidence>
<evidence type="ECO:0000313" key="4">
    <source>
        <dbReference type="EMBL" id="OBR66640.1"/>
    </source>
</evidence>
<keyword evidence="2" id="KW-1133">Transmembrane helix</keyword>
<keyword evidence="2" id="KW-0812">Transmembrane</keyword>
<feature type="domain" description="Regulatory protein YycH-like" evidence="3">
    <location>
        <begin position="100"/>
        <end position="234"/>
    </location>
</feature>
<reference evidence="4 5" key="1">
    <citation type="submission" date="2016-05" db="EMBL/GenBank/DDBJ databases">
        <title>Paenibacillus oryzae. sp. nov., isolated from the rice root.</title>
        <authorList>
            <person name="Zhang J."/>
            <person name="Zhang X."/>
        </authorList>
    </citation>
    <scope>NUCLEOTIDE SEQUENCE [LARGE SCALE GENOMIC DNA]</scope>
    <source>
        <strain evidence="4 5">1DrF-4</strain>
    </source>
</reference>
<protein>
    <recommendedName>
        <fullName evidence="3">Regulatory protein YycH-like domain-containing protein</fullName>
    </recommendedName>
</protein>
<evidence type="ECO:0000259" key="3">
    <source>
        <dbReference type="Pfam" id="PF09648"/>
    </source>
</evidence>
<dbReference type="Proteomes" id="UP000092024">
    <property type="component" value="Unassembled WGS sequence"/>
</dbReference>
<dbReference type="Pfam" id="PF09648">
    <property type="entry name" value="YycI"/>
    <property type="match status" value="1"/>
</dbReference>
<accession>A0A1A5YMM5</accession>
<dbReference type="OrthoDB" id="2388036at2"/>
<feature type="transmembrane region" description="Helical" evidence="2">
    <location>
        <begin position="9"/>
        <end position="27"/>
    </location>
</feature>
<proteinExistence type="predicted"/>